<dbReference type="EMBL" id="KV751071">
    <property type="protein sequence ID" value="OCL01764.1"/>
    <property type="molecule type" value="Genomic_DNA"/>
</dbReference>
<organism evidence="2 3">
    <name type="scientific">Glonium stellatum</name>
    <dbReference type="NCBI Taxonomy" id="574774"/>
    <lineage>
        <taxon>Eukaryota</taxon>
        <taxon>Fungi</taxon>
        <taxon>Dikarya</taxon>
        <taxon>Ascomycota</taxon>
        <taxon>Pezizomycotina</taxon>
        <taxon>Dothideomycetes</taxon>
        <taxon>Pleosporomycetidae</taxon>
        <taxon>Gloniales</taxon>
        <taxon>Gloniaceae</taxon>
        <taxon>Glonium</taxon>
    </lineage>
</organism>
<protein>
    <submittedName>
        <fullName evidence="2">Uncharacterized protein</fullName>
    </submittedName>
</protein>
<gene>
    <name evidence="2" type="ORF">AOQ84DRAFT_209461</name>
</gene>
<name>A0A8E2EN75_9PEZI</name>
<keyword evidence="3" id="KW-1185">Reference proteome</keyword>
<feature type="compositionally biased region" description="Basic and acidic residues" evidence="1">
    <location>
        <begin position="20"/>
        <end position="45"/>
    </location>
</feature>
<dbReference type="Proteomes" id="UP000250140">
    <property type="component" value="Unassembled WGS sequence"/>
</dbReference>
<sequence>MRNQSPATPGAKFVPPALRGRAEGVRDGGEREGGREREREREREALPSAPPPPAQAPSDGKYRPGAFSRRREV</sequence>
<evidence type="ECO:0000313" key="3">
    <source>
        <dbReference type="Proteomes" id="UP000250140"/>
    </source>
</evidence>
<evidence type="ECO:0000256" key="1">
    <source>
        <dbReference type="SAM" id="MobiDB-lite"/>
    </source>
</evidence>
<evidence type="ECO:0000313" key="2">
    <source>
        <dbReference type="EMBL" id="OCL01764.1"/>
    </source>
</evidence>
<proteinExistence type="predicted"/>
<feature type="region of interest" description="Disordered" evidence="1">
    <location>
        <begin position="1"/>
        <end position="73"/>
    </location>
</feature>
<accession>A0A8E2EN75</accession>
<dbReference type="AlphaFoldDB" id="A0A8E2EN75"/>
<reference evidence="2 3" key="1">
    <citation type="journal article" date="2016" name="Nat. Commun.">
        <title>Ectomycorrhizal ecology is imprinted in the genome of the dominant symbiotic fungus Cenococcum geophilum.</title>
        <authorList>
            <consortium name="DOE Joint Genome Institute"/>
            <person name="Peter M."/>
            <person name="Kohler A."/>
            <person name="Ohm R.A."/>
            <person name="Kuo A."/>
            <person name="Krutzmann J."/>
            <person name="Morin E."/>
            <person name="Arend M."/>
            <person name="Barry K.W."/>
            <person name="Binder M."/>
            <person name="Choi C."/>
            <person name="Clum A."/>
            <person name="Copeland A."/>
            <person name="Grisel N."/>
            <person name="Haridas S."/>
            <person name="Kipfer T."/>
            <person name="LaButti K."/>
            <person name="Lindquist E."/>
            <person name="Lipzen A."/>
            <person name="Maire R."/>
            <person name="Meier B."/>
            <person name="Mihaltcheva S."/>
            <person name="Molinier V."/>
            <person name="Murat C."/>
            <person name="Poggeler S."/>
            <person name="Quandt C.A."/>
            <person name="Sperisen C."/>
            <person name="Tritt A."/>
            <person name="Tisserant E."/>
            <person name="Crous P.W."/>
            <person name="Henrissat B."/>
            <person name="Nehls U."/>
            <person name="Egli S."/>
            <person name="Spatafora J.W."/>
            <person name="Grigoriev I.V."/>
            <person name="Martin F.M."/>
        </authorList>
    </citation>
    <scope>NUCLEOTIDE SEQUENCE [LARGE SCALE GENOMIC DNA]</scope>
    <source>
        <strain evidence="2 3">CBS 207.34</strain>
    </source>
</reference>